<organism evidence="2">
    <name type="scientific">Schistocephalus solidus</name>
    <name type="common">Tapeworm</name>
    <dbReference type="NCBI Taxonomy" id="70667"/>
    <lineage>
        <taxon>Eukaryota</taxon>
        <taxon>Metazoa</taxon>
        <taxon>Spiralia</taxon>
        <taxon>Lophotrochozoa</taxon>
        <taxon>Platyhelminthes</taxon>
        <taxon>Cestoda</taxon>
        <taxon>Eucestoda</taxon>
        <taxon>Diphyllobothriidea</taxon>
        <taxon>Diphyllobothriidae</taxon>
        <taxon>Schistocephalus</taxon>
    </lineage>
</organism>
<dbReference type="AlphaFoldDB" id="A0A0X3PAW9"/>
<accession>A0A0X3PAW9</accession>
<feature type="transmembrane region" description="Helical" evidence="1">
    <location>
        <begin position="6"/>
        <end position="26"/>
    </location>
</feature>
<evidence type="ECO:0000313" key="2">
    <source>
        <dbReference type="EMBL" id="JAP48853.1"/>
    </source>
</evidence>
<name>A0A0X3PAW9_SCHSO</name>
<protein>
    <submittedName>
        <fullName evidence="2">Uncharacterized protein</fullName>
    </submittedName>
</protein>
<proteinExistence type="predicted"/>
<keyword evidence="1" id="KW-0812">Transmembrane</keyword>
<evidence type="ECO:0000256" key="1">
    <source>
        <dbReference type="SAM" id="Phobius"/>
    </source>
</evidence>
<dbReference type="EMBL" id="GEEE01014372">
    <property type="protein sequence ID" value="JAP48853.1"/>
    <property type="molecule type" value="Transcribed_RNA"/>
</dbReference>
<sequence>MAMMNSIISISMVFVLCTSSILILSVTKRNLIAKILICDFYNHGLHNQIGLVKLSLLPLKANPSAAMDPLHLITLLSQPIRIIAAVLSRFLLRPIEAVVLALDL</sequence>
<keyword evidence="1" id="KW-1133">Transmembrane helix</keyword>
<gene>
    <name evidence="2" type="ORF">TR149264</name>
</gene>
<keyword evidence="1" id="KW-0472">Membrane</keyword>
<reference evidence="2" key="1">
    <citation type="submission" date="2016-01" db="EMBL/GenBank/DDBJ databases">
        <title>Reference transcriptome for the parasite Schistocephalus solidus: insights into the molecular evolution of parasitism.</title>
        <authorList>
            <person name="Hebert F.O."/>
            <person name="Grambauer S."/>
            <person name="Barber I."/>
            <person name="Landry C.R."/>
            <person name="Aubin-Horth N."/>
        </authorList>
    </citation>
    <scope>NUCLEOTIDE SEQUENCE</scope>
</reference>